<dbReference type="SUPFAM" id="SSF103657">
    <property type="entry name" value="BAR/IMD domain-like"/>
    <property type="match status" value="1"/>
</dbReference>
<dbReference type="PROSITE" id="PS50003">
    <property type="entry name" value="PH_DOMAIN"/>
    <property type="match status" value="1"/>
</dbReference>
<dbReference type="SUPFAM" id="SSF50729">
    <property type="entry name" value="PH domain-like"/>
    <property type="match status" value="1"/>
</dbReference>
<feature type="compositionally biased region" description="Low complexity" evidence="6">
    <location>
        <begin position="514"/>
        <end position="529"/>
    </location>
</feature>
<evidence type="ECO:0000256" key="5">
    <source>
        <dbReference type="PROSITE-ProRule" id="PRU00288"/>
    </source>
</evidence>
<dbReference type="CDD" id="cd08204">
    <property type="entry name" value="ArfGap"/>
    <property type="match status" value="1"/>
</dbReference>
<dbReference type="Gene3D" id="2.30.29.30">
    <property type="entry name" value="Pleckstrin-homology domain (PH domain)/Phosphotyrosine-binding domain (PTB)"/>
    <property type="match status" value="1"/>
</dbReference>
<dbReference type="InterPro" id="IPR045258">
    <property type="entry name" value="ACAP1/2/3-like"/>
</dbReference>
<feature type="repeat" description="ANK" evidence="4">
    <location>
        <begin position="874"/>
        <end position="906"/>
    </location>
</feature>
<accession>A0A8J4F6W0</accession>
<feature type="domain" description="PH" evidence="7">
    <location>
        <begin position="306"/>
        <end position="426"/>
    </location>
</feature>
<dbReference type="Proteomes" id="UP000747399">
    <property type="component" value="Unassembled WGS sequence"/>
</dbReference>
<dbReference type="PROSITE" id="PS50088">
    <property type="entry name" value="ANK_REPEAT"/>
    <property type="match status" value="2"/>
</dbReference>
<dbReference type="SUPFAM" id="SSF57863">
    <property type="entry name" value="ArfGap/RecO-like zinc finger"/>
    <property type="match status" value="1"/>
</dbReference>
<reference evidence="9" key="1">
    <citation type="journal article" date="2021" name="Proc. Natl. Acad. Sci. U.S.A.">
        <title>Three genomes in the algal genus Volvox reveal the fate of a haploid sex-determining region after a transition to homothallism.</title>
        <authorList>
            <person name="Yamamoto K."/>
            <person name="Hamaji T."/>
            <person name="Kawai-Toyooka H."/>
            <person name="Matsuzaki R."/>
            <person name="Takahashi F."/>
            <person name="Nishimura Y."/>
            <person name="Kawachi M."/>
            <person name="Noguchi H."/>
            <person name="Minakuchi Y."/>
            <person name="Umen J.G."/>
            <person name="Toyoda A."/>
            <person name="Nozaki H."/>
        </authorList>
    </citation>
    <scope>NUCLEOTIDE SEQUENCE</scope>
    <source>
        <strain evidence="9">NIES-3780</strain>
    </source>
</reference>
<dbReference type="PANTHER" id="PTHR23180">
    <property type="entry name" value="CENTAURIN/ARF"/>
    <property type="match status" value="1"/>
</dbReference>
<dbReference type="PANTHER" id="PTHR23180:SF160">
    <property type="entry name" value="ADP-RIBOSYLATION FACTOR GTPASE-ACTIVATING PROTEIN EFFECTOR PROTEIN 1"/>
    <property type="match status" value="1"/>
</dbReference>
<dbReference type="Gene3D" id="1.10.220.150">
    <property type="entry name" value="Arf GTPase activating protein"/>
    <property type="match status" value="1"/>
</dbReference>
<keyword evidence="3" id="KW-0862">Zinc</keyword>
<dbReference type="Pfam" id="PF13637">
    <property type="entry name" value="Ank_4"/>
    <property type="match status" value="1"/>
</dbReference>
<proteinExistence type="predicted"/>
<evidence type="ECO:0000256" key="6">
    <source>
        <dbReference type="SAM" id="MobiDB-lite"/>
    </source>
</evidence>
<dbReference type="InterPro" id="IPR038508">
    <property type="entry name" value="ArfGAP_dom_sf"/>
</dbReference>
<dbReference type="Pfam" id="PF00169">
    <property type="entry name" value="PH"/>
    <property type="match status" value="1"/>
</dbReference>
<gene>
    <name evidence="9" type="ORF">Vafri_17673</name>
</gene>
<dbReference type="InterPro" id="IPR036770">
    <property type="entry name" value="Ankyrin_rpt-contain_sf"/>
</dbReference>
<comment type="caution">
    <text evidence="9">The sequence shown here is derived from an EMBL/GenBank/DDBJ whole genome shotgun (WGS) entry which is preliminary data.</text>
</comment>
<dbReference type="InterPro" id="IPR037278">
    <property type="entry name" value="ARFGAP/RecO"/>
</dbReference>
<dbReference type="GO" id="GO:0008270">
    <property type="term" value="F:zinc ion binding"/>
    <property type="evidence" value="ECO:0007669"/>
    <property type="project" value="UniProtKB-KW"/>
</dbReference>
<dbReference type="CDD" id="cd13250">
    <property type="entry name" value="PH_ACAP"/>
    <property type="match status" value="1"/>
</dbReference>
<dbReference type="EMBL" id="BNCO01000059">
    <property type="protein sequence ID" value="GIL63638.1"/>
    <property type="molecule type" value="Genomic_DNA"/>
</dbReference>
<dbReference type="InterPro" id="IPR004148">
    <property type="entry name" value="BAR_dom"/>
</dbReference>
<evidence type="ECO:0000313" key="10">
    <source>
        <dbReference type="Proteomes" id="UP000747399"/>
    </source>
</evidence>
<organism evidence="9 10">
    <name type="scientific">Volvox africanus</name>
    <dbReference type="NCBI Taxonomy" id="51714"/>
    <lineage>
        <taxon>Eukaryota</taxon>
        <taxon>Viridiplantae</taxon>
        <taxon>Chlorophyta</taxon>
        <taxon>core chlorophytes</taxon>
        <taxon>Chlorophyceae</taxon>
        <taxon>CS clade</taxon>
        <taxon>Chlamydomonadales</taxon>
        <taxon>Volvocaceae</taxon>
        <taxon>Volvox</taxon>
    </lineage>
</organism>
<evidence type="ECO:0000256" key="1">
    <source>
        <dbReference type="ARBA" id="ARBA00022723"/>
    </source>
</evidence>
<dbReference type="PRINTS" id="PR00405">
    <property type="entry name" value="REVINTRACTNG"/>
</dbReference>
<keyword evidence="2 5" id="KW-0863">Zinc-finger</keyword>
<dbReference type="SMART" id="SM00248">
    <property type="entry name" value="ANK"/>
    <property type="match status" value="2"/>
</dbReference>
<dbReference type="Pfam" id="PF16746">
    <property type="entry name" value="BAR_3"/>
    <property type="match status" value="1"/>
</dbReference>
<feature type="repeat" description="ANK" evidence="4">
    <location>
        <begin position="843"/>
        <end position="871"/>
    </location>
</feature>
<dbReference type="SMART" id="SM00105">
    <property type="entry name" value="ArfGap"/>
    <property type="match status" value="1"/>
</dbReference>
<evidence type="ECO:0000256" key="4">
    <source>
        <dbReference type="PROSITE-ProRule" id="PRU00023"/>
    </source>
</evidence>
<keyword evidence="1" id="KW-0479">Metal-binding</keyword>
<evidence type="ECO:0000259" key="8">
    <source>
        <dbReference type="PROSITE" id="PS50115"/>
    </source>
</evidence>
<evidence type="ECO:0000256" key="3">
    <source>
        <dbReference type="ARBA" id="ARBA00022833"/>
    </source>
</evidence>
<keyword evidence="4" id="KW-0040">ANK repeat</keyword>
<dbReference type="PROSITE" id="PS50297">
    <property type="entry name" value="ANK_REP_REGION"/>
    <property type="match status" value="2"/>
</dbReference>
<dbReference type="InterPro" id="IPR001164">
    <property type="entry name" value="ArfGAP_dom"/>
</dbReference>
<dbReference type="SUPFAM" id="SSF48403">
    <property type="entry name" value="Ankyrin repeat"/>
    <property type="match status" value="1"/>
</dbReference>
<evidence type="ECO:0000256" key="2">
    <source>
        <dbReference type="ARBA" id="ARBA00022771"/>
    </source>
</evidence>
<dbReference type="InterPro" id="IPR027267">
    <property type="entry name" value="AH/BAR_dom_sf"/>
</dbReference>
<feature type="domain" description="Arf-GAP" evidence="8">
    <location>
        <begin position="538"/>
        <end position="624"/>
    </location>
</feature>
<dbReference type="InterPro" id="IPR001849">
    <property type="entry name" value="PH_domain"/>
</dbReference>
<dbReference type="GO" id="GO:0005096">
    <property type="term" value="F:GTPase activator activity"/>
    <property type="evidence" value="ECO:0007669"/>
    <property type="project" value="InterPro"/>
</dbReference>
<keyword evidence="10" id="KW-1185">Reference proteome</keyword>
<name>A0A8J4F6W0_9CHLO</name>
<dbReference type="Gene3D" id="1.20.1270.60">
    <property type="entry name" value="Arfaptin homology (AH) domain/BAR domain"/>
    <property type="match status" value="1"/>
</dbReference>
<dbReference type="SMART" id="SM00233">
    <property type="entry name" value="PH"/>
    <property type="match status" value="1"/>
</dbReference>
<dbReference type="AlphaFoldDB" id="A0A8J4F6W0"/>
<evidence type="ECO:0000259" key="7">
    <source>
        <dbReference type="PROSITE" id="PS50003"/>
    </source>
</evidence>
<protein>
    <submittedName>
        <fullName evidence="9">Uncharacterized protein</fullName>
    </submittedName>
</protein>
<feature type="region of interest" description="Disordered" evidence="6">
    <location>
        <begin position="628"/>
        <end position="656"/>
    </location>
</feature>
<dbReference type="InterPro" id="IPR011993">
    <property type="entry name" value="PH-like_dom_sf"/>
</dbReference>
<dbReference type="PROSITE" id="PS50115">
    <property type="entry name" value="ARFGAP"/>
    <property type="match status" value="1"/>
</dbReference>
<feature type="region of interest" description="Disordered" evidence="6">
    <location>
        <begin position="496"/>
        <end position="529"/>
    </location>
</feature>
<sequence>MVTQMPFSDLEDTPIFKIKVSELEAGCRRLRDRVTNLVGHYRRYRDALVALCKAQSAFVGGLADFFSGSDGEELGGGMAVNKYISTLGESTSYFDLLKIQIEFAADQISAEWLDDLLVAARDSYRTFERTSSDLEDVTAKCLALKKGTRREVLDKATAELAAARLVAEEARFDVARRLAAVEGRRRYSFLQLLLDSVGAHHAALRSGSEMLGRLTPLGDTARGLVAEARAAEGEVQSRLTREAERCKAISERAAALAASSLSFGDDSGHGPVQMTAAKSGAALAAEAALRSTRAAQAAGDCNPPVTVIRQGYLLKRSGGAAAGSGGGGKLVSGEWKRRFFVLDSTGRLFYYSQKDTLLNKIRGLESHQPATTCVNLLTSTIKMDDEADPGLRFCFRVVSPTGTLALQAESEPDRAAWVAMLQVVISALLDAMASAPPAGIGAGSAAGAAITAGSLARPSSNYSVSFSGGGSGIPGSPGGAQGPVASSGAAALLQSQGSGGWEEMRGSNAGGGAPSAQAGSMAVGTGTGAATADGTVAEAPLERLRRVPGNAHCCDCGAPNPDWASLNIGCLLCIECSGVHRQLGVHVSKIRSLTLDVRVWEPSILDLFSRLGNTAVNAVWEARLTQLQQHTQHQNPRHRSAGPAAGVVGGGPSSGRAGVDDTWVWCEEDEEDEGHGAYLATNLARKGLAASAASASGFGAGSSVWGRNSGGGSSAGSGEAWLLAKPHLRAPLAEKQRYIQAKYVGRVYVAPPPAHILSGPGGAPQQLGLLLWHAVEAGDAQAALQALAWGADPAAHVRGPRAALLIQEMLEAAGGVAVGGNGSVSMPPRLHAGGGVLALTLPPLHLAAADGCLPLLEVLLQNGAPIDAVDGAGGGHTALHYALLADRYDAAKLLIRRGASLMVADSAGRRAWDLVVGVKGRVADEELFLMLNGAPHEAGPAAAAIPLHGQTQGVQQDGSYPG</sequence>
<dbReference type="GO" id="GO:0005737">
    <property type="term" value="C:cytoplasm"/>
    <property type="evidence" value="ECO:0007669"/>
    <property type="project" value="InterPro"/>
</dbReference>
<dbReference type="InterPro" id="IPR002110">
    <property type="entry name" value="Ankyrin_rpt"/>
</dbReference>
<evidence type="ECO:0000313" key="9">
    <source>
        <dbReference type="EMBL" id="GIL63638.1"/>
    </source>
</evidence>
<dbReference type="Gene3D" id="1.25.40.20">
    <property type="entry name" value="Ankyrin repeat-containing domain"/>
    <property type="match status" value="1"/>
</dbReference>
<dbReference type="Pfam" id="PF01412">
    <property type="entry name" value="ArfGap"/>
    <property type="match status" value="1"/>
</dbReference>